<dbReference type="Gene3D" id="2.30.30.40">
    <property type="entry name" value="SH3 Domains"/>
    <property type="match status" value="1"/>
</dbReference>
<evidence type="ECO:0000256" key="3">
    <source>
        <dbReference type="SAM" id="SignalP"/>
    </source>
</evidence>
<comment type="caution">
    <text evidence="5">The sequence shown here is derived from an EMBL/GenBank/DDBJ whole genome shotgun (WGS) entry which is preliminary data.</text>
</comment>
<evidence type="ECO:0000313" key="6">
    <source>
        <dbReference type="Proteomes" id="UP000178176"/>
    </source>
</evidence>
<dbReference type="AlphaFoldDB" id="A0A1F4YET2"/>
<feature type="transmembrane region" description="Helical" evidence="2">
    <location>
        <begin position="649"/>
        <end position="668"/>
    </location>
</feature>
<evidence type="ECO:0000259" key="4">
    <source>
        <dbReference type="PROSITE" id="PS51781"/>
    </source>
</evidence>
<name>A0A1F4YET2_9BACT</name>
<dbReference type="SMART" id="SM00287">
    <property type="entry name" value="SH3b"/>
    <property type="match status" value="1"/>
</dbReference>
<evidence type="ECO:0000313" key="5">
    <source>
        <dbReference type="EMBL" id="OGC92378.1"/>
    </source>
</evidence>
<feature type="signal peptide" evidence="3">
    <location>
        <begin position="1"/>
        <end position="22"/>
    </location>
</feature>
<organism evidence="5 6">
    <name type="scientific">Candidatus Amesbacteria bacterium RIFCSPHIGHO2_01_FULL_48_32b</name>
    <dbReference type="NCBI Taxonomy" id="1797253"/>
    <lineage>
        <taxon>Bacteria</taxon>
        <taxon>Candidatus Amesiibacteriota</taxon>
    </lineage>
</organism>
<keyword evidence="2" id="KW-1133">Transmembrane helix</keyword>
<feature type="region of interest" description="Disordered" evidence="1">
    <location>
        <begin position="680"/>
        <end position="705"/>
    </location>
</feature>
<gene>
    <name evidence="5" type="ORF">A2876_02260</name>
</gene>
<proteinExistence type="predicted"/>
<evidence type="ECO:0000256" key="2">
    <source>
        <dbReference type="SAM" id="Phobius"/>
    </source>
</evidence>
<feature type="chain" id="PRO_5009515787" description="SH3b domain-containing protein" evidence="3">
    <location>
        <begin position="23"/>
        <end position="842"/>
    </location>
</feature>
<reference evidence="5 6" key="1">
    <citation type="journal article" date="2016" name="Nat. Commun.">
        <title>Thousands of microbial genomes shed light on interconnected biogeochemical processes in an aquifer system.</title>
        <authorList>
            <person name="Anantharaman K."/>
            <person name="Brown C.T."/>
            <person name="Hug L.A."/>
            <person name="Sharon I."/>
            <person name="Castelle C.J."/>
            <person name="Probst A.J."/>
            <person name="Thomas B.C."/>
            <person name="Singh A."/>
            <person name="Wilkins M.J."/>
            <person name="Karaoz U."/>
            <person name="Brodie E.L."/>
            <person name="Williams K.H."/>
            <person name="Hubbard S.S."/>
            <person name="Banfield J.F."/>
        </authorList>
    </citation>
    <scope>NUCLEOTIDE SEQUENCE [LARGE SCALE GENOMIC DNA]</scope>
</reference>
<evidence type="ECO:0000256" key="1">
    <source>
        <dbReference type="SAM" id="MobiDB-lite"/>
    </source>
</evidence>
<dbReference type="PROSITE" id="PS51781">
    <property type="entry name" value="SH3B"/>
    <property type="match status" value="1"/>
</dbReference>
<feature type="domain" description="SH3b" evidence="4">
    <location>
        <begin position="775"/>
        <end position="841"/>
    </location>
</feature>
<keyword evidence="2" id="KW-0472">Membrane</keyword>
<dbReference type="Pfam" id="PF08239">
    <property type="entry name" value="SH3_3"/>
    <property type="match status" value="1"/>
</dbReference>
<dbReference type="Proteomes" id="UP000178176">
    <property type="component" value="Unassembled WGS sequence"/>
</dbReference>
<sequence>MTATVQIAIVKKAILASTVITAAALVSPLITRASAGSPQICAAESSCSIGEFLFDDEYTPITSGTCTITSRYPDGSLFLNSQAMTGSSDGWYAYSFTTPSTTGYYRTQVCCTVGTDYLCVDKAFESSESSGLTASSIAAAVWGYSSRTMTGFGTLVSDIWGYSSRSMTGFGTLAQDVWNHNPRKLTESGSNLSEIERIVKENRIMLERLVNKPIVQNFIEEDGPELSQILPQSRTTLDELYLDTQVVASKMGVVMLSWEDLTGEEIEGTLGELQATVGNEEDKAGSDSVIGQLDWVVDTWDWEIARTARAQAVELSRRLVGAERSLKGVGGFKAAYQEAKSALAQVEVLEKTVGSGEDGTEGKTVYSQLAEVIDLAQKWDQHQARVDKLLTGWNVQKAVELQGEIEMVKSDVLAVNRVPKGSIAINEAFGANEVDKKLKNKLLALRGLIDLNRRYIVSGAGDGMAYTWLEEGSVIFKSVVTNPSKIIGQEVEVKYYLPPEVREEDILDKDEGLEVKYDSEKDQYYVEGKFLLKASESRTLAVRVEDIWVITDEEINSLKNQAEELARPLEKTAFFAQGVTLKSDIDVALDKITVLIKTAITPEQKIRSYREAQIEMGGVKIKMEKLKDLVVQASATGGLLGFVGGAQALAVWGLIIILLAGFVFLAVYMKMISGHGVKVRVESDEDDEEEKREPVKQHHRSGGHGTGWRIVTTAIVAALISGTTSGVVMRQMVLSQVEAKVVEEKPEQKIVEQVEPILETEVMGENTEQPAVGGPDVVRIVVEEGGYVNFRVGPGLGEEVVAKLLKDEEVVRVSEKGDWVEVEREDGTVGWVAAKFVVAGSE</sequence>
<dbReference type="EMBL" id="MEXH01000016">
    <property type="protein sequence ID" value="OGC92378.1"/>
    <property type="molecule type" value="Genomic_DNA"/>
</dbReference>
<dbReference type="InterPro" id="IPR003646">
    <property type="entry name" value="SH3-like_bac-type"/>
</dbReference>
<protein>
    <recommendedName>
        <fullName evidence="4">SH3b domain-containing protein</fullName>
    </recommendedName>
</protein>
<keyword evidence="2" id="KW-0812">Transmembrane</keyword>
<accession>A0A1F4YET2</accession>
<keyword evidence="3" id="KW-0732">Signal</keyword>